<dbReference type="KEGG" id="qsa:O6P43_017043"/>
<dbReference type="Proteomes" id="UP001163823">
    <property type="component" value="Chromosome 7"/>
</dbReference>
<dbReference type="EMBL" id="JARAOO010000007">
    <property type="protein sequence ID" value="KAJ7961734.1"/>
    <property type="molecule type" value="Genomic_DNA"/>
</dbReference>
<accession>A0AAD7LP34</accession>
<evidence type="ECO:0000313" key="3">
    <source>
        <dbReference type="Proteomes" id="UP001163823"/>
    </source>
</evidence>
<proteinExistence type="predicted"/>
<feature type="compositionally biased region" description="Basic and acidic residues" evidence="1">
    <location>
        <begin position="18"/>
        <end position="31"/>
    </location>
</feature>
<feature type="compositionally biased region" description="Basic and acidic residues" evidence="1">
    <location>
        <begin position="58"/>
        <end position="68"/>
    </location>
</feature>
<feature type="compositionally biased region" description="Basic and acidic residues" evidence="1">
    <location>
        <begin position="1"/>
        <end position="11"/>
    </location>
</feature>
<evidence type="ECO:0000256" key="1">
    <source>
        <dbReference type="SAM" id="MobiDB-lite"/>
    </source>
</evidence>
<keyword evidence="3" id="KW-1185">Reference proteome</keyword>
<dbReference type="AlphaFoldDB" id="A0AAD7LP34"/>
<feature type="region of interest" description="Disordered" evidence="1">
    <location>
        <begin position="1"/>
        <end position="72"/>
    </location>
</feature>
<comment type="caution">
    <text evidence="2">The sequence shown here is derived from an EMBL/GenBank/DDBJ whole genome shotgun (WGS) entry which is preliminary data.</text>
</comment>
<protein>
    <submittedName>
        <fullName evidence="2">Uncharacterized protein</fullName>
    </submittedName>
</protein>
<gene>
    <name evidence="2" type="ORF">O6P43_017043</name>
</gene>
<organism evidence="2 3">
    <name type="scientific">Quillaja saponaria</name>
    <name type="common">Soap bark tree</name>
    <dbReference type="NCBI Taxonomy" id="32244"/>
    <lineage>
        <taxon>Eukaryota</taxon>
        <taxon>Viridiplantae</taxon>
        <taxon>Streptophyta</taxon>
        <taxon>Embryophyta</taxon>
        <taxon>Tracheophyta</taxon>
        <taxon>Spermatophyta</taxon>
        <taxon>Magnoliopsida</taxon>
        <taxon>eudicotyledons</taxon>
        <taxon>Gunneridae</taxon>
        <taxon>Pentapetalae</taxon>
        <taxon>rosids</taxon>
        <taxon>fabids</taxon>
        <taxon>Fabales</taxon>
        <taxon>Quillajaceae</taxon>
        <taxon>Quillaja</taxon>
    </lineage>
</organism>
<name>A0AAD7LP34_QUISA</name>
<sequence>MGLTQEHDAAKVRAATSRHLEALREKDEKASTSKGKRPGKEDVRPPKRSKPSSASQKDPSEASLREQTEPESFSLAKVSTHVFLGVLEDAYINDILSAAFAIARGTALPTDATLIDDLPLERAFITWLSVGV</sequence>
<reference evidence="2" key="1">
    <citation type="journal article" date="2023" name="Science">
        <title>Elucidation of the pathway for biosynthesis of saponin adjuvants from the soapbark tree.</title>
        <authorList>
            <person name="Reed J."/>
            <person name="Orme A."/>
            <person name="El-Demerdash A."/>
            <person name="Owen C."/>
            <person name="Martin L.B.B."/>
            <person name="Misra R.C."/>
            <person name="Kikuchi S."/>
            <person name="Rejzek M."/>
            <person name="Martin A.C."/>
            <person name="Harkess A."/>
            <person name="Leebens-Mack J."/>
            <person name="Louveau T."/>
            <person name="Stephenson M.J."/>
            <person name="Osbourn A."/>
        </authorList>
    </citation>
    <scope>NUCLEOTIDE SEQUENCE</scope>
    <source>
        <strain evidence="2">S10</strain>
    </source>
</reference>
<evidence type="ECO:0000313" key="2">
    <source>
        <dbReference type="EMBL" id="KAJ7961734.1"/>
    </source>
</evidence>